<dbReference type="EMBL" id="LR862137">
    <property type="protein sequence ID" value="CAD1844288.1"/>
    <property type="molecule type" value="Genomic_DNA"/>
</dbReference>
<accession>A0A6V7QMQ7</accession>
<reference evidence="2" key="1">
    <citation type="submission" date="2020-07" db="EMBL/GenBank/DDBJ databases">
        <authorList>
            <person name="Lin J."/>
        </authorList>
    </citation>
    <scope>NUCLEOTIDE SEQUENCE</scope>
</reference>
<protein>
    <submittedName>
        <fullName evidence="2">Uncharacterized protein</fullName>
    </submittedName>
</protein>
<proteinExistence type="predicted"/>
<feature type="compositionally biased region" description="Gly residues" evidence="1">
    <location>
        <begin position="77"/>
        <end position="93"/>
    </location>
</feature>
<organism evidence="2">
    <name type="scientific">Ananas comosus var. bracteatus</name>
    <name type="common">red pineapple</name>
    <dbReference type="NCBI Taxonomy" id="296719"/>
    <lineage>
        <taxon>Eukaryota</taxon>
        <taxon>Viridiplantae</taxon>
        <taxon>Streptophyta</taxon>
        <taxon>Embryophyta</taxon>
        <taxon>Tracheophyta</taxon>
        <taxon>Spermatophyta</taxon>
        <taxon>Magnoliopsida</taxon>
        <taxon>Liliopsida</taxon>
        <taxon>Poales</taxon>
        <taxon>Bromeliaceae</taxon>
        <taxon>Bromelioideae</taxon>
        <taxon>Ananas</taxon>
    </lineage>
</organism>
<feature type="compositionally biased region" description="Basic and acidic residues" evidence="1">
    <location>
        <begin position="24"/>
        <end position="44"/>
    </location>
</feature>
<feature type="compositionally biased region" description="Basic and acidic residues" evidence="1">
    <location>
        <begin position="1"/>
        <end position="10"/>
    </location>
</feature>
<gene>
    <name evidence="2" type="ORF">CB5_LOCUS27499</name>
</gene>
<feature type="region of interest" description="Disordered" evidence="1">
    <location>
        <begin position="1"/>
        <end position="56"/>
    </location>
</feature>
<dbReference type="AlphaFoldDB" id="A0A6V7QMQ7"/>
<evidence type="ECO:0000313" key="2">
    <source>
        <dbReference type="EMBL" id="CAD1844288.1"/>
    </source>
</evidence>
<evidence type="ECO:0000256" key="1">
    <source>
        <dbReference type="SAM" id="MobiDB-lite"/>
    </source>
</evidence>
<feature type="region of interest" description="Disordered" evidence="1">
    <location>
        <begin position="77"/>
        <end position="156"/>
    </location>
</feature>
<feature type="compositionally biased region" description="Polar residues" evidence="1">
    <location>
        <begin position="134"/>
        <end position="154"/>
    </location>
</feature>
<feature type="compositionally biased region" description="Low complexity" evidence="1">
    <location>
        <begin position="94"/>
        <end position="108"/>
    </location>
</feature>
<name>A0A6V7QMQ7_ANACO</name>
<sequence length="171" mass="17654">MEGDLVEKTMDQLGIGESLRPRRRPEQQGKEHGPPLGPRKEVGKVADGWGRGATELGRTSLGCTQVSSHCAAALGAAAGGRNGRRGSGGGGKGRPQAAAARGREAGSALTRAGSRWPQEASGGLWGWRRRARTTGVSQSPPLYALTSSSGSDSQVPGDVRLISLARHPDPG</sequence>